<evidence type="ECO:0000256" key="1">
    <source>
        <dbReference type="SAM" id="MobiDB-lite"/>
    </source>
</evidence>
<feature type="compositionally biased region" description="Polar residues" evidence="1">
    <location>
        <begin position="379"/>
        <end position="391"/>
    </location>
</feature>
<keyword evidence="4" id="KW-1185">Reference proteome</keyword>
<accession>A0A9N8H0J8</accession>
<dbReference type="InterPro" id="IPR027417">
    <property type="entry name" value="P-loop_NTPase"/>
</dbReference>
<name>A0A9N8H0J8_9STRA</name>
<dbReference type="Gene3D" id="3.40.50.300">
    <property type="entry name" value="P-loop containing nucleotide triphosphate hydrolases"/>
    <property type="match status" value="2"/>
</dbReference>
<evidence type="ECO:0000313" key="4">
    <source>
        <dbReference type="Proteomes" id="UP001153069"/>
    </source>
</evidence>
<feature type="domain" description="Dynamin N-terminal" evidence="2">
    <location>
        <begin position="21"/>
        <end position="278"/>
    </location>
</feature>
<dbReference type="SUPFAM" id="SSF52540">
    <property type="entry name" value="P-loop containing nucleoside triphosphate hydrolases"/>
    <property type="match status" value="1"/>
</dbReference>
<feature type="region of interest" description="Disordered" evidence="1">
    <location>
        <begin position="656"/>
        <end position="687"/>
    </location>
</feature>
<protein>
    <recommendedName>
        <fullName evidence="2">Dynamin N-terminal domain-containing protein</fullName>
    </recommendedName>
</protein>
<evidence type="ECO:0000259" key="2">
    <source>
        <dbReference type="Pfam" id="PF00350"/>
    </source>
</evidence>
<feature type="compositionally biased region" description="Polar residues" evidence="1">
    <location>
        <begin position="656"/>
        <end position="668"/>
    </location>
</feature>
<reference evidence="3" key="1">
    <citation type="submission" date="2020-06" db="EMBL/GenBank/DDBJ databases">
        <authorList>
            <consortium name="Plant Systems Biology data submission"/>
        </authorList>
    </citation>
    <scope>NUCLEOTIDE SEQUENCE</scope>
    <source>
        <strain evidence="3">D6</strain>
    </source>
</reference>
<gene>
    <name evidence="3" type="ORF">SEMRO_3_G002310.1</name>
</gene>
<feature type="region of interest" description="Disordered" evidence="1">
    <location>
        <begin position="368"/>
        <end position="391"/>
    </location>
</feature>
<comment type="caution">
    <text evidence="3">The sequence shown here is derived from an EMBL/GenBank/DDBJ whole genome shotgun (WGS) entry which is preliminary data.</text>
</comment>
<feature type="compositionally biased region" description="Low complexity" evidence="1">
    <location>
        <begin position="669"/>
        <end position="687"/>
    </location>
</feature>
<dbReference type="EMBL" id="CAICTM010000003">
    <property type="protein sequence ID" value="CAB9496256.1"/>
    <property type="molecule type" value="Genomic_DNA"/>
</dbReference>
<evidence type="ECO:0000313" key="3">
    <source>
        <dbReference type="EMBL" id="CAB9496256.1"/>
    </source>
</evidence>
<feature type="region of interest" description="Disordered" evidence="1">
    <location>
        <begin position="302"/>
        <end position="328"/>
    </location>
</feature>
<dbReference type="Pfam" id="PF00350">
    <property type="entry name" value="Dynamin_N"/>
    <property type="match status" value="1"/>
</dbReference>
<sequence length="872" mass="97205">MTSSVSLGAQPPTRTLFDVKVALLGPVSAGKTTVLNALLGADYGRVKSSRSTSSAAKKSGVAKPKRTSTEVVFYRLFGSSTGPSVRDQDEQQSNGANANDTSATTASSHYPRSNVVSVVPTSGPVIPSNALQLPVQLQQQALIHPQAAAALQHDLTTPTKSQSSSSLSQRHVDVYLPAGDLFQMRQDTQLVLVDIPGLDVTLSKASKNAATTTGTTGSTRPQHCPYTDYVKTHWDSFDCIVIVLDVTANPTEQEQLLKFVKQQLDRQTRHPVLCLWNKLDDPYDPKGLQIIRQTQSLVNLVMRGDTSRSNTKKRTSQSNKRSTVDGGIPFQLPPFLGIPYTFGPPMTEKELQSVQDTQKTATALIEAPTTVHEDDDHSTYSTSPQQPAINNTTTTTTTLAIPSSHHQPPLQFLPVSAKEALVFKIVSKMTLEEFAPFLERDWMVERLGRDQIGLRRWNRLSRQEQIEESYYMLKDPAEYQRALHECGYVAVEAALGQLIGNQDGAQTIILETRMELSLRALLEPDLQLLPSDASLLLAPQLYSVFTKFQVLYGNTDAALVLPQQLQTAFWTAYDKTEVAALQTVVQQGLTSIKALAEPIGQLLSYHTVSKALGWTDGTNLVAKKMKHLAKQFLQLLFEQESRYDYDGWGDQFQSTCHQHGATSNQPQQPKTKQNTSNSNSSSPWQSLSPKDWITVWSSILLLSYDRHFCQQFSREKLVMEELLERARQSWKSCAATVVLRICPYCVAPLVAFQNEWRCPNTCQFAFHTCFPSTACNGCKYRFDNVYETEHVCPGNGYTYSTQQTLHAWMRTFYDRTQTLVPNFPALYNQVARLGDIPESLSHHNHVGHAFYQFCHLQELMLQESAAAAGRRF</sequence>
<feature type="compositionally biased region" description="Low complexity" evidence="1">
    <location>
        <begin position="93"/>
        <end position="108"/>
    </location>
</feature>
<dbReference type="InterPro" id="IPR045063">
    <property type="entry name" value="Dynamin_N"/>
</dbReference>
<feature type="region of interest" description="Disordered" evidence="1">
    <location>
        <begin position="81"/>
        <end position="110"/>
    </location>
</feature>
<proteinExistence type="predicted"/>
<organism evidence="3 4">
    <name type="scientific">Seminavis robusta</name>
    <dbReference type="NCBI Taxonomy" id="568900"/>
    <lineage>
        <taxon>Eukaryota</taxon>
        <taxon>Sar</taxon>
        <taxon>Stramenopiles</taxon>
        <taxon>Ochrophyta</taxon>
        <taxon>Bacillariophyta</taxon>
        <taxon>Bacillariophyceae</taxon>
        <taxon>Bacillariophycidae</taxon>
        <taxon>Naviculales</taxon>
        <taxon>Naviculaceae</taxon>
        <taxon>Seminavis</taxon>
    </lineage>
</organism>
<dbReference type="AlphaFoldDB" id="A0A9N8H0J8"/>
<dbReference type="Proteomes" id="UP001153069">
    <property type="component" value="Unassembled WGS sequence"/>
</dbReference>